<evidence type="ECO:0000313" key="2">
    <source>
        <dbReference type="EMBL" id="RIJ18696.1"/>
    </source>
</evidence>
<evidence type="ECO:0000256" key="1">
    <source>
        <dbReference type="SAM" id="MobiDB-lite"/>
    </source>
</evidence>
<protein>
    <submittedName>
        <fullName evidence="2">PadR family transcriptional regulator</fullName>
    </submittedName>
</protein>
<feature type="non-terminal residue" evidence="2">
    <location>
        <position position="1"/>
    </location>
</feature>
<gene>
    <name evidence="2" type="ORF">DZF93_13110</name>
</gene>
<comment type="caution">
    <text evidence="2">The sequence shown here is derived from an EMBL/GenBank/DDBJ whole genome shotgun (WGS) entry which is preliminary data.</text>
</comment>
<name>A0A399QI72_9MICO</name>
<dbReference type="EMBL" id="QWEA01000632">
    <property type="protein sequence ID" value="RIJ18696.1"/>
    <property type="molecule type" value="Genomic_DNA"/>
</dbReference>
<feature type="region of interest" description="Disordered" evidence="1">
    <location>
        <begin position="1"/>
        <end position="23"/>
    </location>
</feature>
<dbReference type="AlphaFoldDB" id="A0A399QI72"/>
<evidence type="ECO:0000313" key="3">
    <source>
        <dbReference type="Proteomes" id="UP000266634"/>
    </source>
</evidence>
<reference evidence="2 3" key="1">
    <citation type="submission" date="2018-08" db="EMBL/GenBank/DDBJ databases">
        <title>Genome Sequence of Clavibacter michiganensis Subspecies type strains, and the Atypical Peach-Colored Strains Isolated from Tomato.</title>
        <authorList>
            <person name="Osdaghi E."/>
            <person name="Portier P."/>
            <person name="Briand M."/>
            <person name="Jacques M.-A."/>
        </authorList>
    </citation>
    <scope>NUCLEOTIDE SEQUENCE [LARGE SCALE GENOMIC DNA]</scope>
    <source>
        <strain evidence="2 3">CFBP 6488</strain>
    </source>
</reference>
<dbReference type="Proteomes" id="UP000266634">
    <property type="component" value="Unassembled WGS sequence"/>
</dbReference>
<proteinExistence type="predicted"/>
<sequence length="23" mass="2243">RPAGLAAAPRRGRPARAPAGSAD</sequence>
<accession>A0A399QI72</accession>
<organism evidence="2 3">
    <name type="scientific">Clavibacter michiganensis subsp. insidiosus</name>
    <dbReference type="NCBI Taxonomy" id="33014"/>
    <lineage>
        <taxon>Bacteria</taxon>
        <taxon>Bacillati</taxon>
        <taxon>Actinomycetota</taxon>
        <taxon>Actinomycetes</taxon>
        <taxon>Micrococcales</taxon>
        <taxon>Microbacteriaceae</taxon>
        <taxon>Clavibacter</taxon>
    </lineage>
</organism>